<gene>
    <name evidence="13" type="ORF">H3Z83_10070</name>
</gene>
<dbReference type="Gene3D" id="2.60.40.1120">
    <property type="entry name" value="Carboxypeptidase-like, regulatory domain"/>
    <property type="match status" value="1"/>
</dbReference>
<keyword evidence="3" id="KW-1134">Transmembrane beta strand</keyword>
<dbReference type="Proteomes" id="UP000563906">
    <property type="component" value="Unassembled WGS sequence"/>
</dbReference>
<evidence type="ECO:0000256" key="9">
    <source>
        <dbReference type="ARBA" id="ARBA00023136"/>
    </source>
</evidence>
<keyword evidence="9" id="KW-0472">Membrane</keyword>
<evidence type="ECO:0000256" key="8">
    <source>
        <dbReference type="ARBA" id="ARBA00023065"/>
    </source>
</evidence>
<evidence type="ECO:0000256" key="7">
    <source>
        <dbReference type="ARBA" id="ARBA00023004"/>
    </source>
</evidence>
<comment type="caution">
    <text evidence="13">The sequence shown here is derived from an EMBL/GenBank/DDBJ whole genome shotgun (WGS) entry which is preliminary data.</text>
</comment>
<evidence type="ECO:0000259" key="12">
    <source>
        <dbReference type="Pfam" id="PF07715"/>
    </source>
</evidence>
<dbReference type="GO" id="GO:0009279">
    <property type="term" value="C:cell outer membrane"/>
    <property type="evidence" value="ECO:0007669"/>
    <property type="project" value="UniProtKB-SubCell"/>
</dbReference>
<dbReference type="Gene3D" id="2.170.130.10">
    <property type="entry name" value="TonB-dependent receptor, plug domain"/>
    <property type="match status" value="1"/>
</dbReference>
<keyword evidence="6 11" id="KW-0732">Signal</keyword>
<dbReference type="InterPro" id="IPR012910">
    <property type="entry name" value="Plug_dom"/>
</dbReference>
<evidence type="ECO:0000256" key="4">
    <source>
        <dbReference type="ARBA" id="ARBA00022496"/>
    </source>
</evidence>
<keyword evidence="13" id="KW-0121">Carboxypeptidase</keyword>
<dbReference type="InterPro" id="IPR036942">
    <property type="entry name" value="Beta-barrel_TonB_sf"/>
</dbReference>
<dbReference type="PANTHER" id="PTHR32552:SF89">
    <property type="entry name" value="CATECHOLATE SIDEROPHORE RECEPTOR FIU"/>
    <property type="match status" value="1"/>
</dbReference>
<evidence type="ECO:0000256" key="3">
    <source>
        <dbReference type="ARBA" id="ARBA00022452"/>
    </source>
</evidence>
<dbReference type="SUPFAM" id="SSF56935">
    <property type="entry name" value="Porins"/>
    <property type="match status" value="1"/>
</dbReference>
<evidence type="ECO:0000256" key="11">
    <source>
        <dbReference type="SAM" id="SignalP"/>
    </source>
</evidence>
<accession>A0A839AT99</accession>
<dbReference type="EMBL" id="JACGLS010000004">
    <property type="protein sequence ID" value="MBA6156861.1"/>
    <property type="molecule type" value="Genomic_DNA"/>
</dbReference>
<keyword evidence="5" id="KW-0812">Transmembrane</keyword>
<dbReference type="SUPFAM" id="SSF49464">
    <property type="entry name" value="Carboxypeptidase regulatory domain-like"/>
    <property type="match status" value="1"/>
</dbReference>
<dbReference type="InterPro" id="IPR037066">
    <property type="entry name" value="Plug_dom_sf"/>
</dbReference>
<protein>
    <submittedName>
        <fullName evidence="13">Carboxypeptidase-like regulatory domain-containing protein</fullName>
    </submittedName>
</protein>
<keyword evidence="7" id="KW-0408">Iron</keyword>
<evidence type="ECO:0000256" key="6">
    <source>
        <dbReference type="ARBA" id="ARBA00022729"/>
    </source>
</evidence>
<reference evidence="13 14" key="1">
    <citation type="submission" date="2020-07" db="EMBL/GenBank/DDBJ databases">
        <title>Bacterium isolated from marine sediment.</title>
        <authorList>
            <person name="Shang D."/>
            <person name="Du Z.-J."/>
        </authorList>
    </citation>
    <scope>NUCLEOTIDE SEQUENCE [LARGE SCALE GENOMIC DNA]</scope>
    <source>
        <strain evidence="13 14">S7007</strain>
    </source>
</reference>
<dbReference type="RefSeq" id="WP_182125360.1">
    <property type="nucleotide sequence ID" value="NZ_JACGLS010000004.1"/>
</dbReference>
<evidence type="ECO:0000256" key="10">
    <source>
        <dbReference type="ARBA" id="ARBA00023237"/>
    </source>
</evidence>
<evidence type="ECO:0000256" key="1">
    <source>
        <dbReference type="ARBA" id="ARBA00004571"/>
    </source>
</evidence>
<evidence type="ECO:0000256" key="2">
    <source>
        <dbReference type="ARBA" id="ARBA00022448"/>
    </source>
</evidence>
<keyword evidence="8" id="KW-0406">Ion transport</keyword>
<keyword evidence="14" id="KW-1185">Reference proteome</keyword>
<dbReference type="InterPro" id="IPR039426">
    <property type="entry name" value="TonB-dep_rcpt-like"/>
</dbReference>
<keyword evidence="4" id="KW-0410">Iron transport</keyword>
<proteinExistence type="predicted"/>
<dbReference type="InterPro" id="IPR008969">
    <property type="entry name" value="CarboxyPept-like_regulatory"/>
</dbReference>
<keyword evidence="13" id="KW-0378">Hydrolase</keyword>
<organism evidence="13 14">
    <name type="scientific">Tenacibaculum pelagium</name>
    <dbReference type="NCBI Taxonomy" id="2759527"/>
    <lineage>
        <taxon>Bacteria</taxon>
        <taxon>Pseudomonadati</taxon>
        <taxon>Bacteroidota</taxon>
        <taxon>Flavobacteriia</taxon>
        <taxon>Flavobacteriales</taxon>
        <taxon>Flavobacteriaceae</taxon>
        <taxon>Tenacibaculum</taxon>
    </lineage>
</organism>
<name>A0A839AT99_9FLAO</name>
<comment type="subcellular location">
    <subcellularLocation>
        <location evidence="1">Cell outer membrane</location>
        <topology evidence="1">Multi-pass membrane protein</topology>
    </subcellularLocation>
</comment>
<dbReference type="Pfam" id="PF07715">
    <property type="entry name" value="Plug"/>
    <property type="match status" value="1"/>
</dbReference>
<keyword evidence="10" id="KW-0998">Cell outer membrane</keyword>
<evidence type="ECO:0000313" key="14">
    <source>
        <dbReference type="Proteomes" id="UP000563906"/>
    </source>
</evidence>
<keyword evidence="2" id="KW-0813">Transport</keyword>
<evidence type="ECO:0000256" key="5">
    <source>
        <dbReference type="ARBA" id="ARBA00022692"/>
    </source>
</evidence>
<dbReference type="GO" id="GO:0004180">
    <property type="term" value="F:carboxypeptidase activity"/>
    <property type="evidence" value="ECO:0007669"/>
    <property type="project" value="UniProtKB-KW"/>
</dbReference>
<dbReference type="PANTHER" id="PTHR32552">
    <property type="entry name" value="FERRICHROME IRON RECEPTOR-RELATED"/>
    <property type="match status" value="1"/>
</dbReference>
<evidence type="ECO:0000313" key="13">
    <source>
        <dbReference type="EMBL" id="MBA6156861.1"/>
    </source>
</evidence>
<dbReference type="AlphaFoldDB" id="A0A839AT99"/>
<dbReference type="Gene3D" id="2.40.170.20">
    <property type="entry name" value="TonB-dependent receptor, beta-barrel domain"/>
    <property type="match status" value="1"/>
</dbReference>
<dbReference type="GO" id="GO:0015344">
    <property type="term" value="F:siderophore uptake transmembrane transporter activity"/>
    <property type="evidence" value="ECO:0007669"/>
    <property type="project" value="TreeGrafter"/>
</dbReference>
<dbReference type="Pfam" id="PF13715">
    <property type="entry name" value="CarbopepD_reg_2"/>
    <property type="match status" value="1"/>
</dbReference>
<feature type="chain" id="PRO_5032557382" evidence="11">
    <location>
        <begin position="22"/>
        <end position="858"/>
    </location>
</feature>
<keyword evidence="13" id="KW-0645">Protease</keyword>
<feature type="signal peptide" evidence="11">
    <location>
        <begin position="1"/>
        <end position="21"/>
    </location>
</feature>
<sequence length="858" mass="94598">MKNFKNVLLVALFFVTATVLSQTKLTGTVVDEMGEPLPSASVVVKGTSNGVASDFDGKFTINVNSNSGTIVVSFIGYNNKEVAYTAANKNLGTIELEPSNVLDEIVVTGTGVIDLAEDRKTPVAVSTIKAAEIQAKAGAWDLPEVLKSTPSVQNIKGGGFGDGQMFLRGFDQTNTAFLLNGQPINSMEDGRMFWSNWSGVLDVSNAVQVQRGLGSSKLAISSVGGTVNIVTKTIDHKEGGYIRQMVGNNGYTKSTVSYSTGVSEKGWSFTGMFAHWQGDGYVDNTHGQGQTYFFSVGYQPNENNTFNFMITGAPQWHAAAGRGDVGDFLDNGIRFNDWNFEGVNSPNTLGNTGLYPGGRNIYHKPVANLSWDWKINDESSLSTVLYGSLGRGAFASYTSDGTPRTSYARGSFNNHNWFGLVSNYENKLNENLTLNVGADVRTYNGIHFRGAVELFDGPINFANDPNRPWEYNGFIGEPYTIDNDYGGISPWGMVFNPNNSHRQRIDRDYEEVITYYGVFGQLEYAKDDFSAFVQGAISNQDHQREEFYFTQQPGVSEKSKKVSNFGFNVKGGGSYLLDDQHKVFVNAGFYSRQPFHSDLFNNDRNSNSLVDPAVDNQDVLGLEAGYQFGSDKVDINLNAYYTRWGNRTDISTTGTPDTNSFVLTLDRNVTQLHKGLELEIFTKPIEGLKLNGFASIGDWKFDGDATRFTFDQNGGELSSGQVVSRDGQEVGGAAQTTAGVFASYKVFPSLTLDANWNYYANLFSEGTIAVELPSYNTMDLGLSFRPKLKERTYIKGIEFRVNVDNVFDELYLENVTTSNRDLADLANHPNDTWKGVNRRLQGRFGYGITWNASMRINF</sequence>
<feature type="domain" description="TonB-dependent receptor plug" evidence="12">
    <location>
        <begin position="119"/>
        <end position="226"/>
    </location>
</feature>